<dbReference type="PROSITE" id="PS50977">
    <property type="entry name" value="HTH_TETR_2"/>
    <property type="match status" value="1"/>
</dbReference>
<dbReference type="Pfam" id="PF00440">
    <property type="entry name" value="TetR_N"/>
    <property type="match status" value="1"/>
</dbReference>
<keyword evidence="7" id="KW-1185">Reference proteome</keyword>
<gene>
    <name evidence="6" type="ORF">L0C25_04740</name>
</gene>
<dbReference type="InterPro" id="IPR049484">
    <property type="entry name" value="Rv0078-like_C"/>
</dbReference>
<sequence length="204" mass="21748">MKVSRRTQADRTAMTRAALIKAGRALFAEHGFAGVGTEALVRDAEVSRGALYHQFGDKTELFSAVLAEVEAEVSQRLAEAVLSGGERDFVATMTNAIGAWLDACEHPEIQRIVLVDGPSVLGWTRWRDICQPHILGLIEGILAQGMADGTLVLLPAKPLAHILLSVADEAALYVNAADDVGIARGEILAIVDPLVRSLTIPSTS</sequence>
<dbReference type="PANTHER" id="PTHR30055">
    <property type="entry name" value="HTH-TYPE TRANSCRIPTIONAL REGULATOR RUTR"/>
    <property type="match status" value="1"/>
</dbReference>
<dbReference type="AlphaFoldDB" id="A0AA46TJE7"/>
<dbReference type="InterPro" id="IPR001647">
    <property type="entry name" value="HTH_TetR"/>
</dbReference>
<dbReference type="Proteomes" id="UP001164390">
    <property type="component" value="Chromosome"/>
</dbReference>
<organism evidence="6 7">
    <name type="scientific">Solicola gregarius</name>
    <dbReference type="NCBI Taxonomy" id="2908642"/>
    <lineage>
        <taxon>Bacteria</taxon>
        <taxon>Bacillati</taxon>
        <taxon>Actinomycetota</taxon>
        <taxon>Actinomycetes</taxon>
        <taxon>Propionibacteriales</taxon>
        <taxon>Nocardioidaceae</taxon>
        <taxon>Solicola</taxon>
    </lineage>
</organism>
<dbReference type="GO" id="GO:0000976">
    <property type="term" value="F:transcription cis-regulatory region binding"/>
    <property type="evidence" value="ECO:0007669"/>
    <property type="project" value="TreeGrafter"/>
</dbReference>
<accession>A0AA46TJE7</accession>
<dbReference type="KEGG" id="sgrg:L0C25_04740"/>
<evidence type="ECO:0000256" key="2">
    <source>
        <dbReference type="ARBA" id="ARBA00023125"/>
    </source>
</evidence>
<dbReference type="RefSeq" id="WP_271635282.1">
    <property type="nucleotide sequence ID" value="NZ_CP094970.1"/>
</dbReference>
<dbReference type="SUPFAM" id="SSF46689">
    <property type="entry name" value="Homeodomain-like"/>
    <property type="match status" value="1"/>
</dbReference>
<evidence type="ECO:0000256" key="4">
    <source>
        <dbReference type="PROSITE-ProRule" id="PRU00335"/>
    </source>
</evidence>
<dbReference type="Gene3D" id="1.10.357.10">
    <property type="entry name" value="Tetracycline Repressor, domain 2"/>
    <property type="match status" value="1"/>
</dbReference>
<evidence type="ECO:0000256" key="3">
    <source>
        <dbReference type="ARBA" id="ARBA00023163"/>
    </source>
</evidence>
<keyword evidence="2 4" id="KW-0238">DNA-binding</keyword>
<proteinExistence type="predicted"/>
<name>A0AA46TJE7_9ACTN</name>
<dbReference type="EMBL" id="CP094970">
    <property type="protein sequence ID" value="UYM06385.1"/>
    <property type="molecule type" value="Genomic_DNA"/>
</dbReference>
<dbReference type="InterPro" id="IPR050109">
    <property type="entry name" value="HTH-type_TetR-like_transc_reg"/>
</dbReference>
<feature type="DNA-binding region" description="H-T-H motif" evidence="4">
    <location>
        <begin position="36"/>
        <end position="55"/>
    </location>
</feature>
<dbReference type="Pfam" id="PF21351">
    <property type="entry name" value="TetR_C_41"/>
    <property type="match status" value="1"/>
</dbReference>
<evidence type="ECO:0000256" key="1">
    <source>
        <dbReference type="ARBA" id="ARBA00023015"/>
    </source>
</evidence>
<evidence type="ECO:0000259" key="5">
    <source>
        <dbReference type="PROSITE" id="PS50977"/>
    </source>
</evidence>
<keyword evidence="3" id="KW-0804">Transcription</keyword>
<evidence type="ECO:0000313" key="7">
    <source>
        <dbReference type="Proteomes" id="UP001164390"/>
    </source>
</evidence>
<dbReference type="PANTHER" id="PTHR30055:SF234">
    <property type="entry name" value="HTH-TYPE TRANSCRIPTIONAL REGULATOR BETI"/>
    <property type="match status" value="1"/>
</dbReference>
<evidence type="ECO:0000313" key="6">
    <source>
        <dbReference type="EMBL" id="UYM06385.1"/>
    </source>
</evidence>
<keyword evidence="1" id="KW-0805">Transcription regulation</keyword>
<protein>
    <submittedName>
        <fullName evidence="6">TetR/AcrR family transcriptional regulator</fullName>
    </submittedName>
</protein>
<dbReference type="InterPro" id="IPR009057">
    <property type="entry name" value="Homeodomain-like_sf"/>
</dbReference>
<feature type="domain" description="HTH tetR-type" evidence="5">
    <location>
        <begin position="13"/>
        <end position="73"/>
    </location>
</feature>
<dbReference type="GO" id="GO:0003700">
    <property type="term" value="F:DNA-binding transcription factor activity"/>
    <property type="evidence" value="ECO:0007669"/>
    <property type="project" value="TreeGrafter"/>
</dbReference>
<dbReference type="PRINTS" id="PR00455">
    <property type="entry name" value="HTHTETR"/>
</dbReference>
<reference evidence="6" key="1">
    <citation type="submission" date="2022-01" db="EMBL/GenBank/DDBJ databases">
        <title>Nocardioidaceae gen. sp. A5X3R13.</title>
        <authorList>
            <person name="Lopez Marin M.A."/>
            <person name="Uhlik O."/>
        </authorList>
    </citation>
    <scope>NUCLEOTIDE SEQUENCE</scope>
    <source>
        <strain evidence="6">A5X3R13</strain>
    </source>
</reference>